<feature type="compositionally biased region" description="Basic and acidic residues" evidence="1">
    <location>
        <begin position="118"/>
        <end position="132"/>
    </location>
</feature>
<sequence>MSCGKSHVATYPVRGDVVFKDGSTLERGGRVVFQLVGSDPMITAKGYFESDGKFELTTYSKGDGAPAGEYEVMVVPTVPDDKGEMSEREYLKAMNPIDIRFKNAKSSGLKFTVSPETSPHEFRIEVTRPRKR</sequence>
<dbReference type="AlphaFoldDB" id="A0A5C6CW09"/>
<reference evidence="2 3" key="1">
    <citation type="submission" date="2019-02" db="EMBL/GenBank/DDBJ databases">
        <title>Deep-cultivation of Planctomycetes and their phenomic and genomic characterization uncovers novel biology.</title>
        <authorList>
            <person name="Wiegand S."/>
            <person name="Jogler M."/>
            <person name="Boedeker C."/>
            <person name="Pinto D."/>
            <person name="Vollmers J."/>
            <person name="Rivas-Marin E."/>
            <person name="Kohn T."/>
            <person name="Peeters S.H."/>
            <person name="Heuer A."/>
            <person name="Rast P."/>
            <person name="Oberbeckmann S."/>
            <person name="Bunk B."/>
            <person name="Jeske O."/>
            <person name="Meyerdierks A."/>
            <person name="Storesund J.E."/>
            <person name="Kallscheuer N."/>
            <person name="Luecker S."/>
            <person name="Lage O.M."/>
            <person name="Pohl T."/>
            <person name="Merkel B.J."/>
            <person name="Hornburger P."/>
            <person name="Mueller R.-W."/>
            <person name="Bruemmer F."/>
            <person name="Labrenz M."/>
            <person name="Spormann A.M."/>
            <person name="Op Den Camp H."/>
            <person name="Overmann J."/>
            <person name="Amann R."/>
            <person name="Jetten M.S.M."/>
            <person name="Mascher T."/>
            <person name="Medema M.H."/>
            <person name="Devos D.P."/>
            <person name="Kaster A.-K."/>
            <person name="Ovreas L."/>
            <person name="Rohde M."/>
            <person name="Galperin M.Y."/>
            <person name="Jogler C."/>
        </authorList>
    </citation>
    <scope>NUCLEOTIDE SEQUENCE [LARGE SCALE GENOMIC DNA]</scope>
    <source>
        <strain evidence="2 3">Pla144</strain>
    </source>
</reference>
<name>A0A5C6CW09_9BACT</name>
<evidence type="ECO:0000256" key="1">
    <source>
        <dbReference type="SAM" id="MobiDB-lite"/>
    </source>
</evidence>
<evidence type="ECO:0000313" key="2">
    <source>
        <dbReference type="EMBL" id="TWU27884.1"/>
    </source>
</evidence>
<gene>
    <name evidence="2" type="ORF">Pla144_26610</name>
</gene>
<proteinExistence type="predicted"/>
<evidence type="ECO:0008006" key="4">
    <source>
        <dbReference type="Google" id="ProtNLM"/>
    </source>
</evidence>
<comment type="caution">
    <text evidence="2">The sequence shown here is derived from an EMBL/GenBank/DDBJ whole genome shotgun (WGS) entry which is preliminary data.</text>
</comment>
<dbReference type="EMBL" id="SJPS01000003">
    <property type="protein sequence ID" value="TWU27884.1"/>
    <property type="molecule type" value="Genomic_DNA"/>
</dbReference>
<keyword evidence="3" id="KW-1185">Reference proteome</keyword>
<evidence type="ECO:0000313" key="3">
    <source>
        <dbReference type="Proteomes" id="UP000318437"/>
    </source>
</evidence>
<accession>A0A5C6CW09</accession>
<dbReference type="Proteomes" id="UP000318437">
    <property type="component" value="Unassembled WGS sequence"/>
</dbReference>
<organism evidence="2 3">
    <name type="scientific">Bythopirellula polymerisocia</name>
    <dbReference type="NCBI Taxonomy" id="2528003"/>
    <lineage>
        <taxon>Bacteria</taxon>
        <taxon>Pseudomonadati</taxon>
        <taxon>Planctomycetota</taxon>
        <taxon>Planctomycetia</taxon>
        <taxon>Pirellulales</taxon>
        <taxon>Lacipirellulaceae</taxon>
        <taxon>Bythopirellula</taxon>
    </lineage>
</organism>
<feature type="region of interest" description="Disordered" evidence="1">
    <location>
        <begin position="112"/>
        <end position="132"/>
    </location>
</feature>
<protein>
    <recommendedName>
        <fullName evidence="4">Nickel uptake substrate-specific transmembrane region</fullName>
    </recommendedName>
</protein>